<gene>
    <name evidence="2" type="ORF">T07_9384</name>
</gene>
<dbReference type="EMBL" id="JYDL01000001">
    <property type="protein sequence ID" value="KRX28086.1"/>
    <property type="molecule type" value="Genomic_DNA"/>
</dbReference>
<evidence type="ECO:0000313" key="2">
    <source>
        <dbReference type="EMBL" id="KRX28086.1"/>
    </source>
</evidence>
<name>A0A0V0SNB6_9BILA</name>
<comment type="caution">
    <text evidence="2">The sequence shown here is derived from an EMBL/GenBank/DDBJ whole genome shotgun (WGS) entry which is preliminary data.</text>
</comment>
<proteinExistence type="predicted"/>
<evidence type="ECO:0000256" key="1">
    <source>
        <dbReference type="SAM" id="MobiDB-lite"/>
    </source>
</evidence>
<protein>
    <submittedName>
        <fullName evidence="2">Uncharacterized protein</fullName>
    </submittedName>
</protein>
<dbReference type="OrthoDB" id="10284932at2759"/>
<sequence length="166" mass="18697">MPCMQRSPIPQNPVLKHGLFVGSAYTQCRDMHIAIFTKSTTPFEEIIHSTSAMPICTTLIFIRSNWLSNNAMSNYSIPHLCKAESRVPAYSGNCWYTAVLKVSANISTISFRLFVKEAKSLTGWKHKPPMHRSPSGQLPQRPQRSPDGSAWTQCRRMQIACPMHCS</sequence>
<dbReference type="AlphaFoldDB" id="A0A0V0SNB6"/>
<feature type="region of interest" description="Disordered" evidence="1">
    <location>
        <begin position="125"/>
        <end position="149"/>
    </location>
</feature>
<feature type="compositionally biased region" description="Polar residues" evidence="1">
    <location>
        <begin position="134"/>
        <end position="143"/>
    </location>
</feature>
<dbReference type="Proteomes" id="UP000054630">
    <property type="component" value="Unassembled WGS sequence"/>
</dbReference>
<keyword evidence="3" id="KW-1185">Reference proteome</keyword>
<accession>A0A0V0SNB6</accession>
<reference evidence="2 3" key="1">
    <citation type="submission" date="2015-01" db="EMBL/GenBank/DDBJ databases">
        <title>Evolution of Trichinella species and genotypes.</title>
        <authorList>
            <person name="Korhonen P.K."/>
            <person name="Edoardo P."/>
            <person name="Giuseppe L.R."/>
            <person name="Gasser R.B."/>
        </authorList>
    </citation>
    <scope>NUCLEOTIDE SEQUENCE [LARGE SCALE GENOMIC DNA]</scope>
    <source>
        <strain evidence="2">ISS37</strain>
    </source>
</reference>
<evidence type="ECO:0000313" key="3">
    <source>
        <dbReference type="Proteomes" id="UP000054630"/>
    </source>
</evidence>
<organism evidence="2 3">
    <name type="scientific">Trichinella nelsoni</name>
    <dbReference type="NCBI Taxonomy" id="6336"/>
    <lineage>
        <taxon>Eukaryota</taxon>
        <taxon>Metazoa</taxon>
        <taxon>Ecdysozoa</taxon>
        <taxon>Nematoda</taxon>
        <taxon>Enoplea</taxon>
        <taxon>Dorylaimia</taxon>
        <taxon>Trichinellida</taxon>
        <taxon>Trichinellidae</taxon>
        <taxon>Trichinella</taxon>
    </lineage>
</organism>